<accession>A0ABS8BM98</accession>
<gene>
    <name evidence="1" type="ORF">LG219_11345</name>
</gene>
<keyword evidence="2" id="KW-1185">Reference proteome</keyword>
<name>A0ABS8BM98_9NEIS</name>
<sequence length="92" mass="10182">MLAKAKVLPLPAAVQASVATPVKHQPVAPLVLIRLPEVLRRLSVSKTWLYQKMKDPKDPFPSAVDLGGKSRAWVEIEVENFIQSRITARGVK</sequence>
<dbReference type="RefSeq" id="WP_226764604.1">
    <property type="nucleotide sequence ID" value="NZ_JAJAWG010000007.1"/>
</dbReference>
<dbReference type="Proteomes" id="UP001198034">
    <property type="component" value="Unassembled WGS sequence"/>
</dbReference>
<proteinExistence type="predicted"/>
<evidence type="ECO:0000313" key="1">
    <source>
        <dbReference type="EMBL" id="MCB5196863.1"/>
    </source>
</evidence>
<dbReference type="EMBL" id="JAJAWG010000007">
    <property type="protein sequence ID" value="MCB5196863.1"/>
    <property type="molecule type" value="Genomic_DNA"/>
</dbReference>
<dbReference type="InterPro" id="IPR010260">
    <property type="entry name" value="AlpA"/>
</dbReference>
<evidence type="ECO:0000313" key="2">
    <source>
        <dbReference type="Proteomes" id="UP001198034"/>
    </source>
</evidence>
<dbReference type="Pfam" id="PF05930">
    <property type="entry name" value="Phage_AlpA"/>
    <property type="match status" value="1"/>
</dbReference>
<comment type="caution">
    <text evidence="1">The sequence shown here is derived from an EMBL/GenBank/DDBJ whole genome shotgun (WGS) entry which is preliminary data.</text>
</comment>
<dbReference type="Gene3D" id="1.10.238.160">
    <property type="match status" value="1"/>
</dbReference>
<protein>
    <submittedName>
        <fullName evidence="1">AlpA family phage regulatory protein</fullName>
    </submittedName>
</protein>
<organism evidence="1 2">
    <name type="scientific">Deefgea salmonis</name>
    <dbReference type="NCBI Taxonomy" id="2875502"/>
    <lineage>
        <taxon>Bacteria</taxon>
        <taxon>Pseudomonadati</taxon>
        <taxon>Pseudomonadota</taxon>
        <taxon>Betaproteobacteria</taxon>
        <taxon>Neisseriales</taxon>
        <taxon>Chitinibacteraceae</taxon>
        <taxon>Deefgea</taxon>
    </lineage>
</organism>
<reference evidence="1 2" key="1">
    <citation type="submission" date="2021-10" db="EMBL/GenBank/DDBJ databases">
        <authorList>
            <person name="Chen M."/>
        </authorList>
    </citation>
    <scope>NUCLEOTIDE SEQUENCE [LARGE SCALE GENOMIC DNA]</scope>
    <source>
        <strain evidence="1 2">H3-26</strain>
    </source>
</reference>